<keyword evidence="6" id="KW-1185">Reference proteome</keyword>
<dbReference type="InterPro" id="IPR008266">
    <property type="entry name" value="Tyr_kinase_AS"/>
</dbReference>
<dbReference type="PROSITE" id="PS00109">
    <property type="entry name" value="PROTEIN_KINASE_TYR"/>
    <property type="match status" value="1"/>
</dbReference>
<reference evidence="5 6" key="1">
    <citation type="journal article" date="2015" name="Fungal Genet. Biol.">
        <title>Evolution of novel wood decay mechanisms in Agaricales revealed by the genome sequences of Fistulina hepatica and Cylindrobasidium torrendii.</title>
        <authorList>
            <person name="Floudas D."/>
            <person name="Held B.W."/>
            <person name="Riley R."/>
            <person name="Nagy L.G."/>
            <person name="Koehler G."/>
            <person name="Ransdell A.S."/>
            <person name="Younus H."/>
            <person name="Chow J."/>
            <person name="Chiniquy J."/>
            <person name="Lipzen A."/>
            <person name="Tritt A."/>
            <person name="Sun H."/>
            <person name="Haridas S."/>
            <person name="LaButti K."/>
            <person name="Ohm R.A."/>
            <person name="Kues U."/>
            <person name="Blanchette R.A."/>
            <person name="Grigoriev I.V."/>
            <person name="Minto R.E."/>
            <person name="Hibbett D.S."/>
        </authorList>
    </citation>
    <scope>NUCLEOTIDE SEQUENCE [LARGE SCALE GENOMIC DNA]</scope>
    <source>
        <strain evidence="5 6">FP15055 ss-10</strain>
    </source>
</reference>
<dbReference type="PANTHER" id="PTHR45832:SF22">
    <property type="entry name" value="SERINE_THREONINE-PROTEIN KINASE SAMKA-RELATED"/>
    <property type="match status" value="1"/>
</dbReference>
<evidence type="ECO:0000256" key="2">
    <source>
        <dbReference type="ARBA" id="ARBA00022741"/>
    </source>
</evidence>
<dbReference type="InterPro" id="IPR051931">
    <property type="entry name" value="PAK3-like"/>
</dbReference>
<dbReference type="EMBL" id="KN880729">
    <property type="protein sequence ID" value="KIY62999.1"/>
    <property type="molecule type" value="Genomic_DNA"/>
</dbReference>
<feature type="domain" description="Protein kinase" evidence="4">
    <location>
        <begin position="1"/>
        <end position="96"/>
    </location>
</feature>
<evidence type="ECO:0000313" key="6">
    <source>
        <dbReference type="Proteomes" id="UP000054007"/>
    </source>
</evidence>
<keyword evidence="5" id="KW-0808">Transferase</keyword>
<dbReference type="Gene3D" id="1.10.510.10">
    <property type="entry name" value="Transferase(Phosphotransferase) domain 1"/>
    <property type="match status" value="1"/>
</dbReference>
<organism evidence="5 6">
    <name type="scientific">Cylindrobasidium torrendii FP15055 ss-10</name>
    <dbReference type="NCBI Taxonomy" id="1314674"/>
    <lineage>
        <taxon>Eukaryota</taxon>
        <taxon>Fungi</taxon>
        <taxon>Dikarya</taxon>
        <taxon>Basidiomycota</taxon>
        <taxon>Agaricomycotina</taxon>
        <taxon>Agaricomycetes</taxon>
        <taxon>Agaricomycetidae</taxon>
        <taxon>Agaricales</taxon>
        <taxon>Marasmiineae</taxon>
        <taxon>Physalacriaceae</taxon>
        <taxon>Cylindrobasidium</taxon>
    </lineage>
</organism>
<accession>A0A0D7AYM5</accession>
<dbReference type="GO" id="GO:0004672">
    <property type="term" value="F:protein kinase activity"/>
    <property type="evidence" value="ECO:0007669"/>
    <property type="project" value="InterPro"/>
</dbReference>
<dbReference type="OrthoDB" id="4062651at2759"/>
<keyword evidence="5" id="KW-0418">Kinase</keyword>
<dbReference type="PROSITE" id="PS50011">
    <property type="entry name" value="PROTEIN_KINASE_DOM"/>
    <property type="match status" value="1"/>
</dbReference>
<feature type="non-terminal residue" evidence="5">
    <location>
        <position position="96"/>
    </location>
</feature>
<comment type="similarity">
    <text evidence="1">Belongs to the protein kinase superfamily. STE Ser/Thr protein kinase family. STE20 subfamily.</text>
</comment>
<dbReference type="InterPro" id="IPR011009">
    <property type="entry name" value="Kinase-like_dom_sf"/>
</dbReference>
<name>A0A0D7AYM5_9AGAR</name>
<gene>
    <name evidence="5" type="ORF">CYLTODRAFT_336469</name>
</gene>
<keyword evidence="3" id="KW-0067">ATP-binding</keyword>
<dbReference type="Proteomes" id="UP000054007">
    <property type="component" value="Unassembled WGS sequence"/>
</dbReference>
<evidence type="ECO:0000256" key="3">
    <source>
        <dbReference type="ARBA" id="ARBA00022840"/>
    </source>
</evidence>
<evidence type="ECO:0000256" key="1">
    <source>
        <dbReference type="ARBA" id="ARBA00008874"/>
    </source>
</evidence>
<protein>
    <submittedName>
        <fullName evidence="5">Kinase-like protein</fullName>
    </submittedName>
</protein>
<feature type="non-terminal residue" evidence="5">
    <location>
        <position position="1"/>
    </location>
</feature>
<dbReference type="SUPFAM" id="SSF56112">
    <property type="entry name" value="Protein kinase-like (PK-like)"/>
    <property type="match status" value="1"/>
</dbReference>
<dbReference type="AlphaFoldDB" id="A0A0D7AYM5"/>
<evidence type="ECO:0000259" key="4">
    <source>
        <dbReference type="PROSITE" id="PS50011"/>
    </source>
</evidence>
<dbReference type="Pfam" id="PF00069">
    <property type="entry name" value="Pkinase"/>
    <property type="match status" value="1"/>
</dbReference>
<proteinExistence type="inferred from homology"/>
<dbReference type="InterPro" id="IPR000719">
    <property type="entry name" value="Prot_kinase_dom"/>
</dbReference>
<dbReference type="STRING" id="1314674.A0A0D7AYM5"/>
<evidence type="ECO:0000313" key="5">
    <source>
        <dbReference type="EMBL" id="KIY62999.1"/>
    </source>
</evidence>
<dbReference type="PANTHER" id="PTHR45832">
    <property type="entry name" value="SERINE/THREONINE-PROTEIN KINASE SAMKA-RELATED-RELATED"/>
    <property type="match status" value="1"/>
</dbReference>
<keyword evidence="2" id="KW-0547">Nucleotide-binding</keyword>
<sequence>DLIRHIAWETLQGLHYMHTEGVMVHRDIALDNILMDARLRIKIIDLGAVLNKRDLYPARCVEHTRRHLMASEALYTEAWSPAADIWSLGLALMQLV</sequence>
<dbReference type="GO" id="GO:0005524">
    <property type="term" value="F:ATP binding"/>
    <property type="evidence" value="ECO:0007669"/>
    <property type="project" value="UniProtKB-KW"/>
</dbReference>